<dbReference type="EMBL" id="JACCBU010000001">
    <property type="protein sequence ID" value="NYE72775.1"/>
    <property type="molecule type" value="Genomic_DNA"/>
</dbReference>
<dbReference type="SUPFAM" id="SSF51445">
    <property type="entry name" value="(Trans)glycosidases"/>
    <property type="match status" value="1"/>
</dbReference>
<dbReference type="PANTHER" id="PTHR10353:SF36">
    <property type="entry name" value="LP05116P"/>
    <property type="match status" value="1"/>
</dbReference>
<protein>
    <submittedName>
        <fullName evidence="5">Beta-glucosidase</fullName>
        <ecNumber evidence="5">3.2.1.21</ecNumber>
    </submittedName>
</protein>
<dbReference type="Proteomes" id="UP000569914">
    <property type="component" value="Unassembled WGS sequence"/>
</dbReference>
<evidence type="ECO:0000313" key="5">
    <source>
        <dbReference type="EMBL" id="NYE72775.1"/>
    </source>
</evidence>
<dbReference type="EC" id="3.2.1.21" evidence="5"/>
<evidence type="ECO:0000256" key="4">
    <source>
        <dbReference type="RuleBase" id="RU003690"/>
    </source>
</evidence>
<name>A0A7Y9I9W3_9ACTN</name>
<dbReference type="AlphaFoldDB" id="A0A7Y9I9W3"/>
<proteinExistence type="inferred from homology"/>
<comment type="similarity">
    <text evidence="1 4">Belongs to the glycosyl hydrolase 1 family.</text>
</comment>
<dbReference type="Pfam" id="PF00232">
    <property type="entry name" value="Glyco_hydro_1"/>
    <property type="match status" value="2"/>
</dbReference>
<evidence type="ECO:0000256" key="1">
    <source>
        <dbReference type="ARBA" id="ARBA00010838"/>
    </source>
</evidence>
<dbReference type="GO" id="GO:0005975">
    <property type="term" value="P:carbohydrate metabolic process"/>
    <property type="evidence" value="ECO:0007669"/>
    <property type="project" value="InterPro"/>
</dbReference>
<dbReference type="PRINTS" id="PR00131">
    <property type="entry name" value="GLHYDRLASE1"/>
</dbReference>
<keyword evidence="3 5" id="KW-0326">Glycosidase</keyword>
<evidence type="ECO:0000313" key="6">
    <source>
        <dbReference type="Proteomes" id="UP000569914"/>
    </source>
</evidence>
<dbReference type="InterPro" id="IPR001360">
    <property type="entry name" value="Glyco_hydro_1"/>
</dbReference>
<dbReference type="PANTHER" id="PTHR10353">
    <property type="entry name" value="GLYCOSYL HYDROLASE"/>
    <property type="match status" value="1"/>
</dbReference>
<evidence type="ECO:0000256" key="2">
    <source>
        <dbReference type="ARBA" id="ARBA00022801"/>
    </source>
</evidence>
<sequence>MASAGHQNEGDNVHSDIWTLEHTEPTIFREPSGPACRAYELWETDLDIVRDLGLNAYRFSVEWARIEPARGTVDAAALDHYEQVVDGALERGITPLITFCHFAAPHWFAASGSWLGPDAPQLFGDHCDRVMARVGDRIGAGITLNEPNLEQLLQALGHLPPEAEEAKRAMLAAAARNAGTERYYAANVIPADDQFALRDGFLRAHRAGKAAIKARRSDLPVGVSVAIGDDVAVAGGEARRDARREQVYDFWLHEARNDDFIGVQNYERVWHGPDGEVFPDGPRNGMGTVISYASVAGAARYAYEVSGVPVLVSEHGIQTDDDAVRADFIPASLAELAIEVERGTPILGYCHWTLMDNFEWIFGYGAKLGLVEVDRETFRRTPKPSAGVYADTVRRYREPV</sequence>
<keyword evidence="6" id="KW-1185">Reference proteome</keyword>
<dbReference type="RefSeq" id="WP_218871493.1">
    <property type="nucleotide sequence ID" value="NZ_JACCBU010000001.1"/>
</dbReference>
<comment type="caution">
    <text evidence="5">The sequence shown here is derived from an EMBL/GenBank/DDBJ whole genome shotgun (WGS) entry which is preliminary data.</text>
</comment>
<gene>
    <name evidence="5" type="ORF">BKA15_004104</name>
</gene>
<organism evidence="5 6">
    <name type="scientific">Microlunatus parietis</name>
    <dbReference type="NCBI Taxonomy" id="682979"/>
    <lineage>
        <taxon>Bacteria</taxon>
        <taxon>Bacillati</taxon>
        <taxon>Actinomycetota</taxon>
        <taxon>Actinomycetes</taxon>
        <taxon>Propionibacteriales</taxon>
        <taxon>Propionibacteriaceae</taxon>
        <taxon>Microlunatus</taxon>
    </lineage>
</organism>
<evidence type="ECO:0000256" key="3">
    <source>
        <dbReference type="ARBA" id="ARBA00023295"/>
    </source>
</evidence>
<keyword evidence="2 5" id="KW-0378">Hydrolase</keyword>
<dbReference type="Gene3D" id="3.20.20.80">
    <property type="entry name" value="Glycosidases"/>
    <property type="match status" value="1"/>
</dbReference>
<reference evidence="5 6" key="1">
    <citation type="submission" date="2020-07" db="EMBL/GenBank/DDBJ databases">
        <title>Sequencing the genomes of 1000 actinobacteria strains.</title>
        <authorList>
            <person name="Klenk H.-P."/>
        </authorList>
    </citation>
    <scope>NUCLEOTIDE SEQUENCE [LARGE SCALE GENOMIC DNA]</scope>
    <source>
        <strain evidence="5 6">DSM 22083</strain>
    </source>
</reference>
<dbReference type="GO" id="GO:0008422">
    <property type="term" value="F:beta-glucosidase activity"/>
    <property type="evidence" value="ECO:0007669"/>
    <property type="project" value="UniProtKB-EC"/>
</dbReference>
<dbReference type="InterPro" id="IPR017853">
    <property type="entry name" value="GH"/>
</dbReference>
<accession>A0A7Y9I9W3</accession>